<organism evidence="1">
    <name type="scientific">uncultured Caudovirales phage</name>
    <dbReference type="NCBI Taxonomy" id="2100421"/>
    <lineage>
        <taxon>Viruses</taxon>
        <taxon>Duplodnaviria</taxon>
        <taxon>Heunggongvirae</taxon>
        <taxon>Uroviricota</taxon>
        <taxon>Caudoviricetes</taxon>
        <taxon>Peduoviridae</taxon>
        <taxon>Maltschvirus</taxon>
        <taxon>Maltschvirus maltsch</taxon>
    </lineage>
</organism>
<dbReference type="EMBL" id="LR796447">
    <property type="protein sequence ID" value="CAB4145310.1"/>
    <property type="molecule type" value="Genomic_DNA"/>
</dbReference>
<dbReference type="EMBL" id="LR797166">
    <property type="protein sequence ID" value="CAB4191270.1"/>
    <property type="molecule type" value="Genomic_DNA"/>
</dbReference>
<evidence type="ECO:0000313" key="2">
    <source>
        <dbReference type="EMBL" id="CAB4191270.1"/>
    </source>
</evidence>
<accession>A0A6J5MJF5</accession>
<evidence type="ECO:0000313" key="1">
    <source>
        <dbReference type="EMBL" id="CAB4145310.1"/>
    </source>
</evidence>
<proteinExistence type="predicted"/>
<gene>
    <name evidence="2" type="ORF">UFOVP1221_17</name>
    <name evidence="1" type="ORF">UFOVP491_9</name>
</gene>
<protein>
    <submittedName>
        <fullName evidence="1">Uncharacterized protein</fullName>
    </submittedName>
</protein>
<sequence length="70" mass="8098">MEATGVMMAEYVELINPQTMTCKLLHDGEVVEEYAVDRCDKCEFIRRKDAFGWQKGQGGEKLMWFCGDCR</sequence>
<reference evidence="1" key="1">
    <citation type="submission" date="2020-04" db="EMBL/GenBank/DDBJ databases">
        <authorList>
            <person name="Chiriac C."/>
            <person name="Salcher M."/>
            <person name="Ghai R."/>
            <person name="Kavagutti S V."/>
        </authorList>
    </citation>
    <scope>NUCLEOTIDE SEQUENCE</scope>
</reference>
<name>A0A6J5MJF5_9CAUD</name>